<dbReference type="EMBL" id="JAJEQF010000073">
    <property type="protein sequence ID" value="MCC2169218.1"/>
    <property type="molecule type" value="Genomic_DNA"/>
</dbReference>
<gene>
    <name evidence="1" type="ORF">LKD45_16290</name>
</gene>
<comment type="caution">
    <text evidence="1">The sequence shown here is derived from an EMBL/GenBank/DDBJ whole genome shotgun (WGS) entry which is preliminary data.</text>
</comment>
<dbReference type="Proteomes" id="UP001199355">
    <property type="component" value="Unassembled WGS sequence"/>
</dbReference>
<dbReference type="AlphaFoldDB" id="A0AAE3DPC7"/>
<name>A0AAE3DPC7_9FIRM</name>
<evidence type="ECO:0000313" key="1">
    <source>
        <dbReference type="EMBL" id="MCC2169218.1"/>
    </source>
</evidence>
<evidence type="ECO:0000313" key="2">
    <source>
        <dbReference type="Proteomes" id="UP001199355"/>
    </source>
</evidence>
<dbReference type="RefSeq" id="WP_308729192.1">
    <property type="nucleotide sequence ID" value="NZ_JAJEQF010000073.1"/>
</dbReference>
<accession>A0AAE3DPC7</accession>
<reference evidence="1 2" key="1">
    <citation type="submission" date="2021-10" db="EMBL/GenBank/DDBJ databases">
        <title>Anaerobic single-cell dispensing facilitates the cultivation of human gut bacteria.</title>
        <authorList>
            <person name="Afrizal A."/>
        </authorList>
    </citation>
    <scope>NUCLEOTIDE SEQUENCE [LARGE SCALE GENOMIC DNA]</scope>
    <source>
        <strain evidence="1 2">CLA-AA-H244</strain>
    </source>
</reference>
<keyword evidence="2" id="KW-1185">Reference proteome</keyword>
<organism evidence="1 2">
    <name type="scientific">Gallintestinimicrobium propionicum</name>
    <dbReference type="NCBI Taxonomy" id="2981770"/>
    <lineage>
        <taxon>Bacteria</taxon>
        <taxon>Bacillati</taxon>
        <taxon>Bacillota</taxon>
        <taxon>Clostridia</taxon>
        <taxon>Lachnospirales</taxon>
        <taxon>Lachnospiraceae</taxon>
        <taxon>Gallintestinimicrobium</taxon>
    </lineage>
</organism>
<protein>
    <submittedName>
        <fullName evidence="1">Uncharacterized protein</fullName>
    </submittedName>
</protein>
<proteinExistence type="predicted"/>
<sequence length="96" mass="10172">MKRQENRAVIAWHGAASAGLVSPADRAYMKAPVPRPTPDYGTKCPELVATLTKKQTDFLLKIGMGGKVILGLSRLDYPSAKAGGTVNGGAFVRRSS</sequence>